<dbReference type="Proteomes" id="UP000198929">
    <property type="component" value="Unassembled WGS sequence"/>
</dbReference>
<feature type="transmembrane region" description="Helical" evidence="1">
    <location>
        <begin position="70"/>
        <end position="94"/>
    </location>
</feature>
<keyword evidence="1" id="KW-1133">Transmembrane helix</keyword>
<dbReference type="NCBIfam" id="NF008528">
    <property type="entry name" value="PRK11463.1-2"/>
    <property type="match status" value="1"/>
</dbReference>
<dbReference type="STRING" id="1121357.SAMN05661109_00431"/>
<dbReference type="RefSeq" id="WP_092255433.1">
    <property type="nucleotide sequence ID" value="NZ_CP047199.1"/>
</dbReference>
<evidence type="ECO:0000256" key="1">
    <source>
        <dbReference type="SAM" id="Phobius"/>
    </source>
</evidence>
<keyword evidence="3" id="KW-1185">Reference proteome</keyword>
<proteinExistence type="predicted"/>
<evidence type="ECO:0000313" key="3">
    <source>
        <dbReference type="Proteomes" id="UP000198929"/>
    </source>
</evidence>
<dbReference type="InterPro" id="IPR007313">
    <property type="entry name" value="FxsA"/>
</dbReference>
<dbReference type="PANTHER" id="PTHR35335:SF1">
    <property type="entry name" value="UPF0716 PROTEIN FXSA"/>
    <property type="match status" value="1"/>
</dbReference>
<gene>
    <name evidence="2" type="ORF">SAMN05661109_00431</name>
</gene>
<dbReference type="EMBL" id="FOGQ01000001">
    <property type="protein sequence ID" value="SER50638.1"/>
    <property type="molecule type" value="Genomic_DNA"/>
</dbReference>
<keyword evidence="1" id="KW-0472">Membrane</keyword>
<reference evidence="3" key="1">
    <citation type="submission" date="2016-10" db="EMBL/GenBank/DDBJ databases">
        <authorList>
            <person name="Varghese N."/>
            <person name="Submissions S."/>
        </authorList>
    </citation>
    <scope>NUCLEOTIDE SEQUENCE [LARGE SCALE GENOMIC DNA]</scope>
    <source>
        <strain evidence="3">DSM 20524</strain>
    </source>
</reference>
<dbReference type="GO" id="GO:0016020">
    <property type="term" value="C:membrane"/>
    <property type="evidence" value="ECO:0007669"/>
    <property type="project" value="InterPro"/>
</dbReference>
<dbReference type="Pfam" id="PF04186">
    <property type="entry name" value="FxsA"/>
    <property type="match status" value="1"/>
</dbReference>
<accession>A0A1H9PR88</accession>
<feature type="transmembrane region" description="Helical" evidence="1">
    <location>
        <begin position="12"/>
        <end position="37"/>
    </location>
</feature>
<organism evidence="2 3">
    <name type="scientific">Corynebacterium cystitidis DSM 20524</name>
    <dbReference type="NCBI Taxonomy" id="1121357"/>
    <lineage>
        <taxon>Bacteria</taxon>
        <taxon>Bacillati</taxon>
        <taxon>Actinomycetota</taxon>
        <taxon>Actinomycetes</taxon>
        <taxon>Mycobacteriales</taxon>
        <taxon>Corynebacteriaceae</taxon>
        <taxon>Corynebacterium</taxon>
    </lineage>
</organism>
<dbReference type="PANTHER" id="PTHR35335">
    <property type="entry name" value="UPF0716 PROTEIN FXSA"/>
    <property type="match status" value="1"/>
</dbReference>
<protein>
    <submittedName>
        <fullName evidence="2">UPF0716 protein FxsA</fullName>
    </submittedName>
</protein>
<evidence type="ECO:0000313" key="2">
    <source>
        <dbReference type="EMBL" id="SER50638.1"/>
    </source>
</evidence>
<sequence>MRILLGFLLVEAMVFIAVGAWIGYGWAVLLVLGLMLLGGLAGGASLRTTLLSSAQTGYENPGKVAGDSGLILAGWAMSMIPGIVSSVVGLILLFGPTRSVIRRFAATKITRDFENFGMSIYQHSPLSKRHDDYGSFDGGACDGSAAGMVIDNEEIEHWTRKLDPDDFKTDGKGGDK</sequence>
<name>A0A1H9PR88_9CORY</name>
<dbReference type="AlphaFoldDB" id="A0A1H9PR88"/>
<keyword evidence="1" id="KW-0812">Transmembrane</keyword>